<keyword evidence="2" id="KW-1185">Reference proteome</keyword>
<accession>A0A1C1C6V8</accession>
<comment type="caution">
    <text evidence="1">The sequence shown here is derived from an EMBL/GenBank/DDBJ whole genome shotgun (WGS) entry which is preliminary data.</text>
</comment>
<sequence length="415" mass="44466">MAWLGVLIAVTKEMLDIVEAGGPFGPATRLRELLCIVNPRDAELELVPDGVLDKLFEGAEVVKLVEVGNTKIGPPVEPLPLLELRMSDALVDTAIKPEVTSSRKLKDKDDVVSVFVVSEDELVALTTVVVDGGIGLPAEVKEELIGMEEVLIINIVLPLVVDSGSRPSVTLELPDKVVDVWLLALLETPAELVDAAVGPPFTLEGLVALNVDVLARLELMGPDGEVDGKAVEGPDGFDVGEEFGPEVDVDSPLGVLEVGTGDELPGWFKLEVEIVVKPAIEVLDMLELEREVPEAPKVELGLGPSDAFELAIDGDLVRELRERIALGVNVEPGFSPPALFEVVEVVVKVLLADEFWRLLVAVVDAGTEVSSVAVVVERLVEVNLVPVWPLPGPYVVLERSVDVTMIVLVISRSCE</sequence>
<evidence type="ECO:0000313" key="2">
    <source>
        <dbReference type="Proteomes" id="UP000094526"/>
    </source>
</evidence>
<dbReference type="OrthoDB" id="10661070at2759"/>
<reference evidence="2" key="1">
    <citation type="submission" date="2015-07" db="EMBL/GenBank/DDBJ databases">
        <authorList>
            <person name="Teixeira M.M."/>
            <person name="Souza R.C."/>
            <person name="Almeida L.G."/>
            <person name="Vicente V.A."/>
            <person name="de Hoog S."/>
            <person name="Bocca A.L."/>
            <person name="de Almeida S.R."/>
            <person name="Vasconcelos A.T."/>
            <person name="Felipe M.S."/>
        </authorList>
    </citation>
    <scope>NUCLEOTIDE SEQUENCE [LARGE SCALE GENOMIC DNA]</scope>
    <source>
        <strain evidence="2">KSF</strain>
    </source>
</reference>
<gene>
    <name evidence="1" type="ORF">CLCR_05938</name>
</gene>
<dbReference type="EMBL" id="LGRB01000020">
    <property type="protein sequence ID" value="OCT44273.1"/>
    <property type="molecule type" value="Genomic_DNA"/>
</dbReference>
<dbReference type="AlphaFoldDB" id="A0A1C1C6V8"/>
<dbReference type="VEuPathDB" id="FungiDB:G647_06968"/>
<proteinExistence type="predicted"/>
<name>A0A1C1C6V8_9EURO</name>
<dbReference type="VEuPathDB" id="FungiDB:CLCR_05938"/>
<organism evidence="1 2">
    <name type="scientific">Cladophialophora carrionii</name>
    <dbReference type="NCBI Taxonomy" id="86049"/>
    <lineage>
        <taxon>Eukaryota</taxon>
        <taxon>Fungi</taxon>
        <taxon>Dikarya</taxon>
        <taxon>Ascomycota</taxon>
        <taxon>Pezizomycotina</taxon>
        <taxon>Eurotiomycetes</taxon>
        <taxon>Chaetothyriomycetidae</taxon>
        <taxon>Chaetothyriales</taxon>
        <taxon>Herpotrichiellaceae</taxon>
        <taxon>Cladophialophora</taxon>
    </lineage>
</organism>
<dbReference type="Proteomes" id="UP000094526">
    <property type="component" value="Unassembled WGS sequence"/>
</dbReference>
<protein>
    <submittedName>
        <fullName evidence="1">Uncharacterized protein</fullName>
    </submittedName>
</protein>
<evidence type="ECO:0000313" key="1">
    <source>
        <dbReference type="EMBL" id="OCT44273.1"/>
    </source>
</evidence>